<proteinExistence type="predicted"/>
<dbReference type="PANTHER" id="PTHR31025:SF27">
    <property type="entry name" value="SI:CH211-193K19.2-RELATED"/>
    <property type="match status" value="1"/>
</dbReference>
<reference evidence="1" key="2">
    <citation type="submission" date="2025-09" db="UniProtKB">
        <authorList>
            <consortium name="Ensembl"/>
        </authorList>
    </citation>
    <scope>IDENTIFICATION</scope>
</reference>
<evidence type="ECO:0000313" key="2">
    <source>
        <dbReference type="Proteomes" id="UP000694389"/>
    </source>
</evidence>
<name>A0A8P4KFF9_DICLA</name>
<dbReference type="PANTHER" id="PTHR31025">
    <property type="entry name" value="SI:CH211-196P9.1-RELATED"/>
    <property type="match status" value="1"/>
</dbReference>
<evidence type="ECO:0000313" key="1">
    <source>
        <dbReference type="Ensembl" id="ENSDLAP00005074444.1"/>
    </source>
</evidence>
<organism evidence="1 2">
    <name type="scientific">Dicentrarchus labrax</name>
    <name type="common">European seabass</name>
    <name type="synonym">Morone labrax</name>
    <dbReference type="NCBI Taxonomy" id="13489"/>
    <lineage>
        <taxon>Eukaryota</taxon>
        <taxon>Metazoa</taxon>
        <taxon>Chordata</taxon>
        <taxon>Craniata</taxon>
        <taxon>Vertebrata</taxon>
        <taxon>Euteleostomi</taxon>
        <taxon>Actinopterygii</taxon>
        <taxon>Neopterygii</taxon>
        <taxon>Teleostei</taxon>
        <taxon>Neoteleostei</taxon>
        <taxon>Acanthomorphata</taxon>
        <taxon>Eupercaria</taxon>
        <taxon>Moronidae</taxon>
        <taxon>Dicentrarchus</taxon>
    </lineage>
</organism>
<protein>
    <submittedName>
        <fullName evidence="1">Uncharacterized protein</fullName>
    </submittedName>
</protein>
<reference evidence="1" key="1">
    <citation type="submission" date="2025-08" db="UniProtKB">
        <authorList>
            <consortium name="Ensembl"/>
        </authorList>
    </citation>
    <scope>IDENTIFICATION</scope>
</reference>
<accession>A0A8P4KFF9</accession>
<sequence>RFISLPQNPSVEKRRECFLKALCVYLNESPDDLIKEFQDVDPEAQQRLSEQLDVVVYVIQHKEVEPTDDPEDVKMIKEGVEVLQDVKDVANGCSLLLGLIYCLNLDYPSKLKYTFKFIQKVLMDMDGQKLSQKVQVLKGRLYE</sequence>
<keyword evidence="2" id="KW-1185">Reference proteome</keyword>
<dbReference type="Ensembl" id="ENSDLAT00005088923.1">
    <property type="protein sequence ID" value="ENSDLAP00005074444.1"/>
    <property type="gene ID" value="ENSDLAG00005027855.1"/>
</dbReference>
<dbReference type="Proteomes" id="UP000694389">
    <property type="component" value="Unassembled WGS sequence"/>
</dbReference>
<dbReference type="GeneTree" id="ENSGT00950000182912"/>
<dbReference type="AlphaFoldDB" id="A0A8P4KFF9"/>